<accession>A0A6J5N6E3</accession>
<dbReference type="GO" id="GO:0003677">
    <property type="term" value="F:DNA binding"/>
    <property type="evidence" value="ECO:0007669"/>
    <property type="project" value="InterPro"/>
</dbReference>
<reference evidence="2" key="1">
    <citation type="submission" date="2020-04" db="EMBL/GenBank/DDBJ databases">
        <authorList>
            <person name="Chiriac C."/>
            <person name="Salcher M."/>
            <person name="Ghai R."/>
            <person name="Kavagutti S V."/>
        </authorList>
    </citation>
    <scope>NUCLEOTIDE SEQUENCE</scope>
</reference>
<protein>
    <submittedName>
        <fullName evidence="2">Cro/C1-type helix-turn-helix domain containing protein</fullName>
    </submittedName>
</protein>
<evidence type="ECO:0000313" key="2">
    <source>
        <dbReference type="EMBL" id="CAB4155120.1"/>
    </source>
</evidence>
<evidence type="ECO:0000259" key="1">
    <source>
        <dbReference type="PROSITE" id="PS50943"/>
    </source>
</evidence>
<dbReference type="EMBL" id="LR796623">
    <property type="protein sequence ID" value="CAB4155120.1"/>
    <property type="molecule type" value="Genomic_DNA"/>
</dbReference>
<name>A0A6J5N6E3_9CAUD</name>
<dbReference type="InterPro" id="IPR010982">
    <property type="entry name" value="Lambda_DNA-bd_dom_sf"/>
</dbReference>
<dbReference type="PROSITE" id="PS50943">
    <property type="entry name" value="HTH_CROC1"/>
    <property type="match status" value="1"/>
</dbReference>
<proteinExistence type="predicted"/>
<feature type="domain" description="HTH cro/C1-type" evidence="1">
    <location>
        <begin position="28"/>
        <end position="67"/>
    </location>
</feature>
<dbReference type="SUPFAM" id="SSF47413">
    <property type="entry name" value="lambda repressor-like DNA-binding domains"/>
    <property type="match status" value="1"/>
</dbReference>
<gene>
    <name evidence="2" type="ORF">UFOVP650_81</name>
</gene>
<dbReference type="InterPro" id="IPR001387">
    <property type="entry name" value="Cro/C1-type_HTH"/>
</dbReference>
<organism evidence="2">
    <name type="scientific">uncultured Caudovirales phage</name>
    <dbReference type="NCBI Taxonomy" id="2100421"/>
    <lineage>
        <taxon>Viruses</taxon>
        <taxon>Duplodnaviria</taxon>
        <taxon>Heunggongvirae</taxon>
        <taxon>Uroviricota</taxon>
        <taxon>Caudoviricetes</taxon>
        <taxon>Peduoviridae</taxon>
        <taxon>Maltschvirus</taxon>
        <taxon>Maltschvirus maltsch</taxon>
    </lineage>
</organism>
<sequence>MAVTIELHRFREKLFWRMAELQLCPAGLARVYGVTRRQIDRIIAAKKIHERTLIRLSAVLDVPLTYWSYGFQIPKSPASMARKKLYEESSRRVGAPLEKNER</sequence>